<dbReference type="Proteomes" id="UP000305778">
    <property type="component" value="Unassembled WGS sequence"/>
</dbReference>
<gene>
    <name evidence="11" type="ORF">FCI23_05395</name>
</gene>
<dbReference type="AlphaFoldDB" id="A0A4U0SRM9"/>
<dbReference type="PANTHER" id="PTHR42718:SF46">
    <property type="entry name" value="BLR6921 PROTEIN"/>
    <property type="match status" value="1"/>
</dbReference>
<organism evidence="11 12">
    <name type="scientific">Actinacidiphila oryziradicis</name>
    <dbReference type="NCBI Taxonomy" id="2571141"/>
    <lineage>
        <taxon>Bacteria</taxon>
        <taxon>Bacillati</taxon>
        <taxon>Actinomycetota</taxon>
        <taxon>Actinomycetes</taxon>
        <taxon>Kitasatosporales</taxon>
        <taxon>Streptomycetaceae</taxon>
        <taxon>Actinacidiphila</taxon>
    </lineage>
</organism>
<keyword evidence="6 9" id="KW-0472">Membrane</keyword>
<dbReference type="SUPFAM" id="SSF103473">
    <property type="entry name" value="MFS general substrate transporter"/>
    <property type="match status" value="1"/>
</dbReference>
<sequence length="240" mass="24666">MFVAWELRAPEPVLPMRFFRSGAFSAGNTAGFLLYAATFGAAFFFAQFLQTTLHCGPLGAGIRLAPWTAAVFVVSWFAGAVVNRIGERPLIVGGTVLQAVGYGWIALIASPDLDYPAMIAPLLVAGCGVSLAMPAAQNSVIGAVPRSAVGAAAGVFNTFRRLGGAFGIAILAAVFAGSGSYASPQAFNDGFAPAVWVAVSLSLAAAIAGLWTPGRRSPEAPMPSPLQQPALRAEGQKANP</sequence>
<evidence type="ECO:0000256" key="4">
    <source>
        <dbReference type="ARBA" id="ARBA00022692"/>
    </source>
</evidence>
<keyword evidence="3" id="KW-1003">Cell membrane</keyword>
<keyword evidence="2" id="KW-0813">Transport</keyword>
<dbReference type="GO" id="GO:0046677">
    <property type="term" value="P:response to antibiotic"/>
    <property type="evidence" value="ECO:0007669"/>
    <property type="project" value="UniProtKB-KW"/>
</dbReference>
<evidence type="ECO:0000256" key="6">
    <source>
        <dbReference type="ARBA" id="ARBA00023136"/>
    </source>
</evidence>
<feature type="transmembrane region" description="Helical" evidence="9">
    <location>
        <begin position="90"/>
        <end position="109"/>
    </location>
</feature>
<feature type="transmembrane region" description="Helical" evidence="9">
    <location>
        <begin position="162"/>
        <end position="182"/>
    </location>
</feature>
<keyword evidence="7" id="KW-0046">Antibiotic resistance</keyword>
<proteinExistence type="predicted"/>
<dbReference type="PANTHER" id="PTHR42718">
    <property type="entry name" value="MAJOR FACILITATOR SUPERFAMILY MULTIDRUG TRANSPORTER MFSC"/>
    <property type="match status" value="1"/>
</dbReference>
<evidence type="ECO:0000256" key="9">
    <source>
        <dbReference type="SAM" id="Phobius"/>
    </source>
</evidence>
<evidence type="ECO:0000256" key="8">
    <source>
        <dbReference type="SAM" id="MobiDB-lite"/>
    </source>
</evidence>
<evidence type="ECO:0000313" key="11">
    <source>
        <dbReference type="EMBL" id="TKA12780.1"/>
    </source>
</evidence>
<dbReference type="Pfam" id="PF07690">
    <property type="entry name" value="MFS_1"/>
    <property type="match status" value="1"/>
</dbReference>
<dbReference type="GO" id="GO:0005886">
    <property type="term" value="C:plasma membrane"/>
    <property type="evidence" value="ECO:0007669"/>
    <property type="project" value="UniProtKB-SubCell"/>
</dbReference>
<evidence type="ECO:0000256" key="2">
    <source>
        <dbReference type="ARBA" id="ARBA00022448"/>
    </source>
</evidence>
<feature type="transmembrane region" description="Helical" evidence="9">
    <location>
        <begin position="21"/>
        <end position="44"/>
    </location>
</feature>
<evidence type="ECO:0000256" key="5">
    <source>
        <dbReference type="ARBA" id="ARBA00022989"/>
    </source>
</evidence>
<dbReference type="GO" id="GO:0022857">
    <property type="term" value="F:transmembrane transporter activity"/>
    <property type="evidence" value="ECO:0007669"/>
    <property type="project" value="InterPro"/>
</dbReference>
<comment type="subcellular location">
    <subcellularLocation>
        <location evidence="1">Cell membrane</location>
        <topology evidence="1">Multi-pass membrane protein</topology>
    </subcellularLocation>
</comment>
<feature type="region of interest" description="Disordered" evidence="8">
    <location>
        <begin position="216"/>
        <end position="240"/>
    </location>
</feature>
<evidence type="ECO:0000259" key="10">
    <source>
        <dbReference type="PROSITE" id="PS50850"/>
    </source>
</evidence>
<keyword evidence="5 9" id="KW-1133">Transmembrane helix</keyword>
<feature type="domain" description="Major facilitator superfamily (MFS) profile" evidence="10">
    <location>
        <begin position="1"/>
        <end position="217"/>
    </location>
</feature>
<keyword evidence="4 9" id="KW-0812">Transmembrane</keyword>
<feature type="transmembrane region" description="Helical" evidence="9">
    <location>
        <begin position="194"/>
        <end position="212"/>
    </location>
</feature>
<evidence type="ECO:0000256" key="7">
    <source>
        <dbReference type="ARBA" id="ARBA00023251"/>
    </source>
</evidence>
<accession>A0A4U0SRM9</accession>
<dbReference type="OrthoDB" id="7375466at2"/>
<evidence type="ECO:0000256" key="3">
    <source>
        <dbReference type="ARBA" id="ARBA00022475"/>
    </source>
</evidence>
<dbReference type="PROSITE" id="PS50850">
    <property type="entry name" value="MFS"/>
    <property type="match status" value="1"/>
</dbReference>
<evidence type="ECO:0000256" key="1">
    <source>
        <dbReference type="ARBA" id="ARBA00004651"/>
    </source>
</evidence>
<comment type="caution">
    <text evidence="11">The sequence shown here is derived from an EMBL/GenBank/DDBJ whole genome shotgun (WGS) entry which is preliminary data.</text>
</comment>
<dbReference type="InterPro" id="IPR036259">
    <property type="entry name" value="MFS_trans_sf"/>
</dbReference>
<feature type="transmembrane region" description="Helical" evidence="9">
    <location>
        <begin position="64"/>
        <end position="83"/>
    </location>
</feature>
<feature type="transmembrane region" description="Helical" evidence="9">
    <location>
        <begin position="115"/>
        <end position="136"/>
    </location>
</feature>
<protein>
    <submittedName>
        <fullName evidence="11">MFS transporter</fullName>
    </submittedName>
</protein>
<name>A0A4U0SRM9_9ACTN</name>
<keyword evidence="12" id="KW-1185">Reference proteome</keyword>
<dbReference type="InterPro" id="IPR020846">
    <property type="entry name" value="MFS_dom"/>
</dbReference>
<dbReference type="Gene3D" id="1.20.1250.20">
    <property type="entry name" value="MFS general substrate transporter like domains"/>
    <property type="match status" value="1"/>
</dbReference>
<evidence type="ECO:0000313" key="12">
    <source>
        <dbReference type="Proteomes" id="UP000305778"/>
    </source>
</evidence>
<dbReference type="InterPro" id="IPR011701">
    <property type="entry name" value="MFS"/>
</dbReference>
<reference evidence="11 12" key="1">
    <citation type="submission" date="2019-04" db="EMBL/GenBank/DDBJ databases">
        <title>Streptomyces oryziradicis sp. nov., a novel actinomycete isolated from rhizosphere soil of rice (Oryza sativa L.).</title>
        <authorList>
            <person name="Li C."/>
        </authorList>
    </citation>
    <scope>NUCLEOTIDE SEQUENCE [LARGE SCALE GENOMIC DNA]</scope>
    <source>
        <strain evidence="11 12">NEAU-C40</strain>
    </source>
</reference>
<dbReference type="EMBL" id="SUMC01000003">
    <property type="protein sequence ID" value="TKA12780.1"/>
    <property type="molecule type" value="Genomic_DNA"/>
</dbReference>